<proteinExistence type="predicted"/>
<dbReference type="GO" id="GO:0016746">
    <property type="term" value="F:acyltransferase activity"/>
    <property type="evidence" value="ECO:0007669"/>
    <property type="project" value="UniProtKB-KW"/>
</dbReference>
<organism evidence="4 5">
    <name type="scientific">Pedobacter westerhofensis</name>
    <dbReference type="NCBI Taxonomy" id="425512"/>
    <lineage>
        <taxon>Bacteria</taxon>
        <taxon>Pseudomonadati</taxon>
        <taxon>Bacteroidota</taxon>
        <taxon>Sphingobacteriia</taxon>
        <taxon>Sphingobacteriales</taxon>
        <taxon>Sphingobacteriaceae</taxon>
        <taxon>Pedobacter</taxon>
    </lineage>
</organism>
<keyword evidence="1 4" id="KW-0808">Transferase</keyword>
<name>A0A521C7L0_9SPHI</name>
<sequence>MGQKLQQAFFLIRLKYLPKVCSAWRKFWYGVQGMRVGNGTALPALHTTWPHQVIIGSNCQLEPNIIYKYDGVWSKGPSIRIGDNVFIGSGCEFNINTGITISKDANIASGCKFIDHDHGIVSGLRIGAQPSVRAAITIGEDVWLGVNVVVLKGVTIGEGAVVAAGAVVNKSIPENQIWGGIPAKFIKTRT</sequence>
<gene>
    <name evidence="4" type="ORF">SAMN06265348_103248</name>
</gene>
<evidence type="ECO:0000256" key="2">
    <source>
        <dbReference type="ARBA" id="ARBA00022737"/>
    </source>
</evidence>
<dbReference type="InterPro" id="IPR001451">
    <property type="entry name" value="Hexapep"/>
</dbReference>
<accession>A0A521C7L0</accession>
<evidence type="ECO:0000256" key="3">
    <source>
        <dbReference type="ARBA" id="ARBA00023315"/>
    </source>
</evidence>
<evidence type="ECO:0000313" key="4">
    <source>
        <dbReference type="EMBL" id="SMO54791.1"/>
    </source>
</evidence>
<dbReference type="PANTHER" id="PTHR23416:SF78">
    <property type="entry name" value="LIPOPOLYSACCHARIDE BIOSYNTHESIS O-ACETYL TRANSFERASE WBBJ-RELATED"/>
    <property type="match status" value="1"/>
</dbReference>
<dbReference type="EMBL" id="FXTN01000003">
    <property type="protein sequence ID" value="SMO54791.1"/>
    <property type="molecule type" value="Genomic_DNA"/>
</dbReference>
<dbReference type="Pfam" id="PF14602">
    <property type="entry name" value="Hexapep_2"/>
    <property type="match status" value="1"/>
</dbReference>
<dbReference type="Proteomes" id="UP000320300">
    <property type="component" value="Unassembled WGS sequence"/>
</dbReference>
<dbReference type="Gene3D" id="2.160.10.10">
    <property type="entry name" value="Hexapeptide repeat proteins"/>
    <property type="match status" value="1"/>
</dbReference>
<dbReference type="OrthoDB" id="9801697at2"/>
<dbReference type="PANTHER" id="PTHR23416">
    <property type="entry name" value="SIALIC ACID SYNTHASE-RELATED"/>
    <property type="match status" value="1"/>
</dbReference>
<dbReference type="CDD" id="cd04647">
    <property type="entry name" value="LbH_MAT_like"/>
    <property type="match status" value="1"/>
</dbReference>
<dbReference type="RefSeq" id="WP_142527445.1">
    <property type="nucleotide sequence ID" value="NZ_CBCSJO010000004.1"/>
</dbReference>
<dbReference type="InterPro" id="IPR011004">
    <property type="entry name" value="Trimer_LpxA-like_sf"/>
</dbReference>
<dbReference type="Pfam" id="PF00132">
    <property type="entry name" value="Hexapep"/>
    <property type="match status" value="1"/>
</dbReference>
<keyword evidence="3" id="KW-0012">Acyltransferase</keyword>
<evidence type="ECO:0000256" key="1">
    <source>
        <dbReference type="ARBA" id="ARBA00022679"/>
    </source>
</evidence>
<dbReference type="PROSITE" id="PS00101">
    <property type="entry name" value="HEXAPEP_TRANSFERASES"/>
    <property type="match status" value="1"/>
</dbReference>
<dbReference type="SUPFAM" id="SSF51161">
    <property type="entry name" value="Trimeric LpxA-like enzymes"/>
    <property type="match status" value="1"/>
</dbReference>
<dbReference type="InterPro" id="IPR018357">
    <property type="entry name" value="Hexapep_transf_CS"/>
</dbReference>
<protein>
    <submittedName>
        <fullName evidence="4">Hexapeptide repeat of succinyl-transferase</fullName>
    </submittedName>
</protein>
<keyword evidence="5" id="KW-1185">Reference proteome</keyword>
<evidence type="ECO:0000313" key="5">
    <source>
        <dbReference type="Proteomes" id="UP000320300"/>
    </source>
</evidence>
<keyword evidence="2" id="KW-0677">Repeat</keyword>
<dbReference type="InterPro" id="IPR051159">
    <property type="entry name" value="Hexapeptide_acetyltransf"/>
</dbReference>
<reference evidence="4 5" key="1">
    <citation type="submission" date="2017-05" db="EMBL/GenBank/DDBJ databases">
        <authorList>
            <person name="Varghese N."/>
            <person name="Submissions S."/>
        </authorList>
    </citation>
    <scope>NUCLEOTIDE SEQUENCE [LARGE SCALE GENOMIC DNA]</scope>
    <source>
        <strain evidence="4 5">DSM 19036</strain>
    </source>
</reference>
<dbReference type="AlphaFoldDB" id="A0A521C7L0"/>